<evidence type="ECO:0000256" key="3">
    <source>
        <dbReference type="ARBA" id="ARBA00022448"/>
    </source>
</evidence>
<evidence type="ECO:0000256" key="5">
    <source>
        <dbReference type="ARBA" id="ARBA00022519"/>
    </source>
</evidence>
<keyword evidence="11 13" id="KW-0472">Membrane</keyword>
<feature type="transmembrane region" description="Helical" evidence="13">
    <location>
        <begin position="29"/>
        <end position="50"/>
    </location>
</feature>
<dbReference type="GO" id="GO:0045259">
    <property type="term" value="C:proton-transporting ATP synthase complex"/>
    <property type="evidence" value="ECO:0007669"/>
    <property type="project" value="UniProtKB-KW"/>
</dbReference>
<evidence type="ECO:0000256" key="9">
    <source>
        <dbReference type="ARBA" id="ARBA00022989"/>
    </source>
</evidence>
<keyword evidence="9 13" id="KW-1133">Transmembrane helix</keyword>
<evidence type="ECO:0000256" key="4">
    <source>
        <dbReference type="ARBA" id="ARBA00022475"/>
    </source>
</evidence>
<dbReference type="PANTHER" id="PTHR42823:SF3">
    <property type="entry name" value="ATP SYNTHASE SUBUNIT A, CHLOROPLASTIC"/>
    <property type="match status" value="1"/>
</dbReference>
<evidence type="ECO:0000256" key="6">
    <source>
        <dbReference type="ARBA" id="ARBA00022547"/>
    </source>
</evidence>
<keyword evidence="6 13" id="KW-0138">CF(0)</keyword>
<evidence type="ECO:0000256" key="1">
    <source>
        <dbReference type="ARBA" id="ARBA00004141"/>
    </source>
</evidence>
<evidence type="ECO:0000256" key="12">
    <source>
        <dbReference type="ARBA" id="ARBA00023310"/>
    </source>
</evidence>
<dbReference type="HAMAP" id="MF_01393">
    <property type="entry name" value="ATP_synth_a_bact"/>
    <property type="match status" value="1"/>
</dbReference>
<feature type="transmembrane region" description="Helical" evidence="13">
    <location>
        <begin position="181"/>
        <end position="199"/>
    </location>
</feature>
<dbReference type="InterPro" id="IPR023011">
    <property type="entry name" value="ATP_synth_F0_asu_AS"/>
</dbReference>
<dbReference type="KEGG" id="pace:A6070_04005"/>
<keyword evidence="16" id="KW-1185">Reference proteome</keyword>
<evidence type="ECO:0000256" key="14">
    <source>
        <dbReference type="RuleBase" id="RU000483"/>
    </source>
</evidence>
<comment type="similarity">
    <text evidence="2 13 14">Belongs to the ATPase A chain family.</text>
</comment>
<evidence type="ECO:0000256" key="8">
    <source>
        <dbReference type="ARBA" id="ARBA00022781"/>
    </source>
</evidence>
<keyword evidence="7 13" id="KW-0812">Transmembrane</keyword>
<dbReference type="NCBIfam" id="TIGR01131">
    <property type="entry name" value="ATP_synt_6_or_A"/>
    <property type="match status" value="1"/>
</dbReference>
<keyword evidence="10 13" id="KW-0406">Ion transport</keyword>
<feature type="transmembrane region" description="Helical" evidence="13">
    <location>
        <begin position="117"/>
        <end position="135"/>
    </location>
</feature>
<evidence type="ECO:0000256" key="10">
    <source>
        <dbReference type="ARBA" id="ARBA00023065"/>
    </source>
</evidence>
<dbReference type="PRINTS" id="PR00123">
    <property type="entry name" value="ATPASEA"/>
</dbReference>
<dbReference type="InterPro" id="IPR035908">
    <property type="entry name" value="F0_ATP_A_sf"/>
</dbReference>
<evidence type="ECO:0000256" key="13">
    <source>
        <dbReference type="HAMAP-Rule" id="MF_01393"/>
    </source>
</evidence>
<keyword evidence="8 13" id="KW-0375">Hydrogen ion transport</keyword>
<protein>
    <recommendedName>
        <fullName evidence="13 14">ATP synthase subunit a</fullName>
    </recommendedName>
    <alternativeName>
        <fullName evidence="13">ATP synthase F0 sector subunit a</fullName>
    </alternativeName>
    <alternativeName>
        <fullName evidence="13">F-ATPase subunit 6</fullName>
    </alternativeName>
</protein>
<dbReference type="EMBL" id="CP015518">
    <property type="protein sequence ID" value="APG25309.1"/>
    <property type="molecule type" value="Genomic_DNA"/>
</dbReference>
<keyword evidence="12 13" id="KW-0066">ATP synthesis</keyword>
<comment type="subcellular location">
    <subcellularLocation>
        <location evidence="13 14">Cell membrane</location>
        <topology evidence="13 14">Multi-pass membrane protein</topology>
    </subcellularLocation>
    <subcellularLocation>
        <location evidence="1">Membrane</location>
        <topology evidence="1">Multi-pass membrane protein</topology>
    </subcellularLocation>
</comment>
<organism evidence="15 16">
    <name type="scientific">Syntrophotalea acetylenica</name>
    <name type="common">Pelobacter acetylenicus</name>
    <dbReference type="NCBI Taxonomy" id="29542"/>
    <lineage>
        <taxon>Bacteria</taxon>
        <taxon>Pseudomonadati</taxon>
        <taxon>Thermodesulfobacteriota</taxon>
        <taxon>Desulfuromonadia</taxon>
        <taxon>Desulfuromonadales</taxon>
        <taxon>Syntrophotaleaceae</taxon>
        <taxon>Syntrophotalea</taxon>
    </lineage>
</organism>
<dbReference type="SUPFAM" id="SSF81336">
    <property type="entry name" value="F1F0 ATP synthase subunit A"/>
    <property type="match status" value="1"/>
</dbReference>
<dbReference type="Pfam" id="PF00119">
    <property type="entry name" value="ATP-synt_A"/>
    <property type="match status" value="1"/>
</dbReference>
<reference evidence="15 16" key="1">
    <citation type="journal article" date="2017" name="Genome Announc.">
        <title>Complete Genome Sequences of Two Acetylene-Fermenting Pelobacter acetylenicus Strains.</title>
        <authorList>
            <person name="Sutton J.M."/>
            <person name="Baesman S.M."/>
            <person name="Fierst J.L."/>
            <person name="Poret-Peterson A.T."/>
            <person name="Oremland R.S."/>
            <person name="Dunlap D.S."/>
            <person name="Akob D.M."/>
        </authorList>
    </citation>
    <scope>NUCLEOTIDE SEQUENCE [LARGE SCALE GENOMIC DNA]</scope>
    <source>
        <strain evidence="15 16">DSM 3247</strain>
    </source>
</reference>
<dbReference type="Gene3D" id="1.20.120.220">
    <property type="entry name" value="ATP synthase, F0 complex, subunit A"/>
    <property type="match status" value="1"/>
</dbReference>
<comment type="function">
    <text evidence="13 14">Key component of the proton channel; it plays a direct role in the translocation of protons across the membrane.</text>
</comment>
<evidence type="ECO:0000256" key="7">
    <source>
        <dbReference type="ARBA" id="ARBA00022692"/>
    </source>
</evidence>
<feature type="transmembrane region" description="Helical" evidence="13">
    <location>
        <begin position="84"/>
        <end position="111"/>
    </location>
</feature>
<keyword evidence="3 13" id="KW-0813">Transport</keyword>
<sequence length="234" mass="26389">MTHPFIFLNWLLEKVRFGLSTDMLAHHGFFQHVTHTWLVMAFLAAIGWLATRRADMVPTGLQNLVEAILVELRRMARETMGSRGVVYFPLIATLALFLLVSNLLGLIPGFAPPTASLNTNLALALTVFAMTHIIGFREHGIRYLKHFTGPIWWLVPLLLPIEIIGHLARPLSLSLRLFGNMYGHEIILMIFFTLVPLLLPIPMMIMGIFVAFIQTFVFTLLSMIYIAGALEEAH</sequence>
<name>A0A1L3GHE2_SYNAC</name>
<dbReference type="CDD" id="cd00310">
    <property type="entry name" value="ATP-synt_Fo_a_6"/>
    <property type="match status" value="1"/>
</dbReference>
<evidence type="ECO:0000256" key="2">
    <source>
        <dbReference type="ARBA" id="ARBA00006810"/>
    </source>
</evidence>
<dbReference type="Proteomes" id="UP000182264">
    <property type="component" value="Chromosome"/>
</dbReference>
<keyword evidence="4 13" id="KW-1003">Cell membrane</keyword>
<dbReference type="PANTHER" id="PTHR42823">
    <property type="entry name" value="ATP SYNTHASE SUBUNIT A, CHLOROPLASTIC"/>
    <property type="match status" value="1"/>
</dbReference>
<evidence type="ECO:0000313" key="15">
    <source>
        <dbReference type="EMBL" id="APG25309.1"/>
    </source>
</evidence>
<gene>
    <name evidence="13" type="primary">atpB</name>
    <name evidence="15" type="ORF">A7E75_10005</name>
</gene>
<dbReference type="RefSeq" id="WP_072287159.1">
    <property type="nucleotide sequence ID" value="NZ_CP015455.1"/>
</dbReference>
<dbReference type="PROSITE" id="PS00449">
    <property type="entry name" value="ATPASE_A"/>
    <property type="match status" value="1"/>
</dbReference>
<evidence type="ECO:0000313" key="16">
    <source>
        <dbReference type="Proteomes" id="UP000182264"/>
    </source>
</evidence>
<feature type="transmembrane region" description="Helical" evidence="13">
    <location>
        <begin position="206"/>
        <end position="228"/>
    </location>
</feature>
<dbReference type="GO" id="GO:0042777">
    <property type="term" value="P:proton motive force-driven plasma membrane ATP synthesis"/>
    <property type="evidence" value="ECO:0007669"/>
    <property type="project" value="TreeGrafter"/>
</dbReference>
<keyword evidence="5" id="KW-0997">Cell inner membrane</keyword>
<dbReference type="OrthoDB" id="9789241at2"/>
<dbReference type="FunFam" id="1.20.120.220:FF:000006">
    <property type="entry name" value="ATP synthase subunit a"/>
    <property type="match status" value="1"/>
</dbReference>
<dbReference type="InterPro" id="IPR000568">
    <property type="entry name" value="ATP_synth_F0_asu"/>
</dbReference>
<feature type="transmembrane region" description="Helical" evidence="13">
    <location>
        <begin position="147"/>
        <end position="169"/>
    </location>
</feature>
<dbReference type="AlphaFoldDB" id="A0A1L3GHE2"/>
<dbReference type="InterPro" id="IPR045082">
    <property type="entry name" value="ATP_syn_F0_a_bact/chloroplast"/>
</dbReference>
<accession>A0A1L3GHE2</accession>
<dbReference type="STRING" id="29542.A6070_04005"/>
<dbReference type="GO" id="GO:0005886">
    <property type="term" value="C:plasma membrane"/>
    <property type="evidence" value="ECO:0007669"/>
    <property type="project" value="UniProtKB-SubCell"/>
</dbReference>
<dbReference type="GO" id="GO:0046933">
    <property type="term" value="F:proton-transporting ATP synthase activity, rotational mechanism"/>
    <property type="evidence" value="ECO:0007669"/>
    <property type="project" value="UniProtKB-UniRule"/>
</dbReference>
<proteinExistence type="inferred from homology"/>
<evidence type="ECO:0000256" key="11">
    <source>
        <dbReference type="ARBA" id="ARBA00023136"/>
    </source>
</evidence>